<feature type="transmembrane region" description="Helical" evidence="9">
    <location>
        <begin position="106"/>
        <end position="127"/>
    </location>
</feature>
<dbReference type="InterPro" id="IPR055348">
    <property type="entry name" value="DctQ"/>
</dbReference>
<keyword evidence="5 9" id="KW-0812">Transmembrane</keyword>
<dbReference type="PANTHER" id="PTHR35011:SF11">
    <property type="entry name" value="TRAP TRANSPORTER SMALL PERMEASE PROTEIN"/>
    <property type="match status" value="1"/>
</dbReference>
<keyword evidence="3" id="KW-1003">Cell membrane</keyword>
<comment type="caution">
    <text evidence="11">The sequence shown here is derived from an EMBL/GenBank/DDBJ whole genome shotgun (WGS) entry which is preliminary data.</text>
</comment>
<dbReference type="AlphaFoldDB" id="A0A7W3FNV3"/>
<evidence type="ECO:0000256" key="4">
    <source>
        <dbReference type="ARBA" id="ARBA00022519"/>
    </source>
</evidence>
<comment type="subcellular location">
    <subcellularLocation>
        <location evidence="1 9">Cell inner membrane</location>
        <topology evidence="1 9">Multi-pass membrane protein</topology>
    </subcellularLocation>
</comment>
<evidence type="ECO:0000256" key="6">
    <source>
        <dbReference type="ARBA" id="ARBA00022989"/>
    </source>
</evidence>
<keyword evidence="4 9" id="KW-0997">Cell inner membrane</keyword>
<keyword evidence="7 9" id="KW-0472">Membrane</keyword>
<evidence type="ECO:0000256" key="1">
    <source>
        <dbReference type="ARBA" id="ARBA00004429"/>
    </source>
</evidence>
<evidence type="ECO:0000256" key="8">
    <source>
        <dbReference type="ARBA" id="ARBA00038436"/>
    </source>
</evidence>
<accession>A0A7W3FNV3</accession>
<keyword evidence="2 9" id="KW-0813">Transport</keyword>
<dbReference type="GO" id="GO:0005886">
    <property type="term" value="C:plasma membrane"/>
    <property type="evidence" value="ECO:0007669"/>
    <property type="project" value="UniProtKB-SubCell"/>
</dbReference>
<proteinExistence type="inferred from homology"/>
<dbReference type="InterPro" id="IPR007387">
    <property type="entry name" value="TRAP_DctQ"/>
</dbReference>
<keyword evidence="12" id="KW-1185">Reference proteome</keyword>
<evidence type="ECO:0000256" key="7">
    <source>
        <dbReference type="ARBA" id="ARBA00023136"/>
    </source>
</evidence>
<feature type="transmembrane region" description="Helical" evidence="9">
    <location>
        <begin position="142"/>
        <end position="160"/>
    </location>
</feature>
<feature type="transmembrane region" description="Helical" evidence="9">
    <location>
        <begin position="24"/>
        <end position="45"/>
    </location>
</feature>
<organism evidence="11 12">
    <name type="scientific">Stenotrophomonas tumulicola</name>
    <dbReference type="NCBI Taxonomy" id="1685415"/>
    <lineage>
        <taxon>Bacteria</taxon>
        <taxon>Pseudomonadati</taxon>
        <taxon>Pseudomonadota</taxon>
        <taxon>Gammaproteobacteria</taxon>
        <taxon>Lysobacterales</taxon>
        <taxon>Lysobacteraceae</taxon>
        <taxon>Stenotrophomonas</taxon>
    </lineage>
</organism>
<comment type="function">
    <text evidence="9">Part of the tripartite ATP-independent periplasmic (TRAP) transport system.</text>
</comment>
<name>A0A7W3FNV3_9GAMM</name>
<comment type="similarity">
    <text evidence="8 9">Belongs to the TRAP transporter small permease family.</text>
</comment>
<dbReference type="Proteomes" id="UP000547058">
    <property type="component" value="Unassembled WGS sequence"/>
</dbReference>
<gene>
    <name evidence="11" type="ORF">H4O11_14260</name>
</gene>
<evidence type="ECO:0000256" key="3">
    <source>
        <dbReference type="ARBA" id="ARBA00022475"/>
    </source>
</evidence>
<evidence type="ECO:0000313" key="12">
    <source>
        <dbReference type="Proteomes" id="UP000547058"/>
    </source>
</evidence>
<dbReference type="GO" id="GO:0022857">
    <property type="term" value="F:transmembrane transporter activity"/>
    <property type="evidence" value="ECO:0007669"/>
    <property type="project" value="UniProtKB-UniRule"/>
</dbReference>
<keyword evidence="6 9" id="KW-1133">Transmembrane helix</keyword>
<dbReference type="RefSeq" id="WP_182340097.1">
    <property type="nucleotide sequence ID" value="NZ_JACGXS010000008.1"/>
</dbReference>
<dbReference type="GO" id="GO:0015740">
    <property type="term" value="P:C4-dicarboxylate transport"/>
    <property type="evidence" value="ECO:0007669"/>
    <property type="project" value="TreeGrafter"/>
</dbReference>
<dbReference type="PANTHER" id="PTHR35011">
    <property type="entry name" value="2,3-DIKETO-L-GULONATE TRAP TRANSPORTER SMALL PERMEASE PROTEIN YIAM"/>
    <property type="match status" value="1"/>
</dbReference>
<protein>
    <recommendedName>
        <fullName evidence="9">TRAP transporter small permease protein</fullName>
    </recommendedName>
</protein>
<evidence type="ECO:0000256" key="9">
    <source>
        <dbReference type="RuleBase" id="RU369079"/>
    </source>
</evidence>
<evidence type="ECO:0000259" key="10">
    <source>
        <dbReference type="Pfam" id="PF04290"/>
    </source>
</evidence>
<feature type="domain" description="Tripartite ATP-independent periplasmic transporters DctQ component" evidence="10">
    <location>
        <begin position="40"/>
        <end position="167"/>
    </location>
</feature>
<evidence type="ECO:0000256" key="2">
    <source>
        <dbReference type="ARBA" id="ARBA00022448"/>
    </source>
</evidence>
<sequence length="180" mass="19277">MTDTTTPVARDPGRHPGQRLLDRIADVAIYVAVAALLGLVVVQGWQVFARYVINDSPSWTEPVTLLLLSTAMSLGAACGVHTNRHFGFFLLAAYMRPALRRVVDTFSQLVVAVLGGFIAVWAMVLLLDGMAIKAAGANLPQSINYLPLSIGGALMVLFALDRAWQVLHPAVPAADAEGDR</sequence>
<feature type="transmembrane region" description="Helical" evidence="9">
    <location>
        <begin position="65"/>
        <end position="94"/>
    </location>
</feature>
<dbReference type="EMBL" id="JACGXS010000008">
    <property type="protein sequence ID" value="MBA8682960.1"/>
    <property type="molecule type" value="Genomic_DNA"/>
</dbReference>
<reference evidence="11 12" key="1">
    <citation type="submission" date="2020-08" db="EMBL/GenBank/DDBJ databases">
        <title>Stenotrophomonas tumulicola JCM 30961.</title>
        <authorList>
            <person name="Deng Y."/>
        </authorList>
    </citation>
    <scope>NUCLEOTIDE SEQUENCE [LARGE SCALE GENOMIC DNA]</scope>
    <source>
        <strain evidence="11 12">JCM 30961</strain>
    </source>
</reference>
<dbReference type="Pfam" id="PF04290">
    <property type="entry name" value="DctQ"/>
    <property type="match status" value="1"/>
</dbReference>
<evidence type="ECO:0000256" key="5">
    <source>
        <dbReference type="ARBA" id="ARBA00022692"/>
    </source>
</evidence>
<comment type="subunit">
    <text evidence="9">The complex comprises the extracytoplasmic solute receptor protein and the two transmembrane proteins.</text>
</comment>
<evidence type="ECO:0000313" key="11">
    <source>
        <dbReference type="EMBL" id="MBA8682960.1"/>
    </source>
</evidence>